<keyword evidence="3" id="KW-1003">Cell membrane</keyword>
<dbReference type="Pfam" id="PF00528">
    <property type="entry name" value="BPD_transp_1"/>
    <property type="match status" value="1"/>
</dbReference>
<evidence type="ECO:0000313" key="10">
    <source>
        <dbReference type="Proteomes" id="UP000287243"/>
    </source>
</evidence>
<evidence type="ECO:0000256" key="6">
    <source>
        <dbReference type="ARBA" id="ARBA00023136"/>
    </source>
</evidence>
<keyword evidence="2 7" id="KW-0813">Transport</keyword>
<dbReference type="OrthoDB" id="9787837at2"/>
<dbReference type="EMBL" id="CP019384">
    <property type="protein sequence ID" value="QAT16269.1"/>
    <property type="molecule type" value="Genomic_DNA"/>
</dbReference>
<keyword evidence="5 7" id="KW-1133">Transmembrane helix</keyword>
<dbReference type="PROSITE" id="PS50928">
    <property type="entry name" value="ABC_TM1"/>
    <property type="match status" value="1"/>
</dbReference>
<keyword evidence="4 7" id="KW-0812">Transmembrane</keyword>
<dbReference type="GO" id="GO:0005886">
    <property type="term" value="C:plasma membrane"/>
    <property type="evidence" value="ECO:0007669"/>
    <property type="project" value="UniProtKB-SubCell"/>
</dbReference>
<gene>
    <name evidence="9" type="ORF">BU251_00200</name>
</gene>
<feature type="transmembrane region" description="Helical" evidence="7">
    <location>
        <begin position="274"/>
        <end position="297"/>
    </location>
</feature>
<dbReference type="Proteomes" id="UP000287243">
    <property type="component" value="Chromosome"/>
</dbReference>
<feature type="transmembrane region" description="Helical" evidence="7">
    <location>
        <begin position="176"/>
        <end position="194"/>
    </location>
</feature>
<feature type="transmembrane region" description="Helical" evidence="7">
    <location>
        <begin position="79"/>
        <end position="100"/>
    </location>
</feature>
<feature type="transmembrane region" description="Helical" evidence="7">
    <location>
        <begin position="12"/>
        <end position="34"/>
    </location>
</feature>
<evidence type="ECO:0000256" key="2">
    <source>
        <dbReference type="ARBA" id="ARBA00022448"/>
    </source>
</evidence>
<dbReference type="KEGG" id="vai:BU251_00200"/>
<dbReference type="CDD" id="cd06261">
    <property type="entry name" value="TM_PBP2"/>
    <property type="match status" value="1"/>
</dbReference>
<comment type="similarity">
    <text evidence="7">Belongs to the binding-protein-dependent transport system permease family.</text>
</comment>
<keyword evidence="6 7" id="KW-0472">Membrane</keyword>
<evidence type="ECO:0000256" key="1">
    <source>
        <dbReference type="ARBA" id="ARBA00004651"/>
    </source>
</evidence>
<dbReference type="Gene3D" id="1.10.3720.10">
    <property type="entry name" value="MetI-like"/>
    <property type="match status" value="1"/>
</dbReference>
<evidence type="ECO:0000256" key="5">
    <source>
        <dbReference type="ARBA" id="ARBA00022989"/>
    </source>
</evidence>
<evidence type="ECO:0000313" key="9">
    <source>
        <dbReference type="EMBL" id="QAT16269.1"/>
    </source>
</evidence>
<dbReference type="PANTHER" id="PTHR43744">
    <property type="entry name" value="ABC TRANSPORTER PERMEASE PROTEIN MG189-RELATED-RELATED"/>
    <property type="match status" value="1"/>
</dbReference>
<reference evidence="9 10" key="1">
    <citation type="submission" date="2017-01" db="EMBL/GenBank/DDBJ databases">
        <title>First insights into the biology of 'candidatus Vampirococcus archaeovorus'.</title>
        <authorList>
            <person name="Kizina J."/>
            <person name="Jordan S."/>
            <person name="Stueber K."/>
            <person name="Reinhardt R."/>
            <person name="Harder J."/>
        </authorList>
    </citation>
    <scope>NUCLEOTIDE SEQUENCE [LARGE SCALE GENOMIC DNA]</scope>
    <source>
        <strain evidence="9 10">LiM</strain>
    </source>
</reference>
<evidence type="ECO:0000256" key="3">
    <source>
        <dbReference type="ARBA" id="ARBA00022475"/>
    </source>
</evidence>
<dbReference type="AlphaFoldDB" id="A0A410P260"/>
<dbReference type="GO" id="GO:0055085">
    <property type="term" value="P:transmembrane transport"/>
    <property type="evidence" value="ECO:0007669"/>
    <property type="project" value="InterPro"/>
</dbReference>
<feature type="transmembrane region" description="Helical" evidence="7">
    <location>
        <begin position="231"/>
        <end position="254"/>
    </location>
</feature>
<dbReference type="RefSeq" id="WP_128698906.1">
    <property type="nucleotide sequence ID" value="NZ_CP019384.1"/>
</dbReference>
<protein>
    <submittedName>
        <fullName evidence="9">Sugar ABC transporter permease</fullName>
    </submittedName>
</protein>
<proteinExistence type="inferred from homology"/>
<dbReference type="InterPro" id="IPR000515">
    <property type="entry name" value="MetI-like"/>
</dbReference>
<organism evidence="9 10">
    <name type="scientific">Velamenicoccus archaeovorus</name>
    <dbReference type="NCBI Taxonomy" id="1930593"/>
    <lineage>
        <taxon>Bacteria</taxon>
        <taxon>Pseudomonadati</taxon>
        <taxon>Candidatus Omnitrophota</taxon>
        <taxon>Candidatus Velamenicoccus</taxon>
    </lineage>
</organism>
<dbReference type="PANTHER" id="PTHR43744:SF12">
    <property type="entry name" value="ABC TRANSPORTER PERMEASE PROTEIN MG189-RELATED"/>
    <property type="match status" value="1"/>
</dbReference>
<dbReference type="SUPFAM" id="SSF161098">
    <property type="entry name" value="MetI-like"/>
    <property type="match status" value="1"/>
</dbReference>
<keyword evidence="10" id="KW-1185">Reference proteome</keyword>
<feature type="transmembrane region" description="Helical" evidence="7">
    <location>
        <begin position="112"/>
        <end position="134"/>
    </location>
</feature>
<feature type="domain" description="ABC transmembrane type-1" evidence="8">
    <location>
        <begin position="75"/>
        <end position="298"/>
    </location>
</feature>
<evidence type="ECO:0000259" key="8">
    <source>
        <dbReference type="PROSITE" id="PS50928"/>
    </source>
</evidence>
<dbReference type="InterPro" id="IPR035906">
    <property type="entry name" value="MetI-like_sf"/>
</dbReference>
<sequence length="313" mass="35138">MRLNKYTAAQHASGFFINIFLIIVSVTCVFPLLWMFGSSLKTQSTIFSDMSVIPASMHWENFYLAWTKGGFGVYFLNSLFYTTIVVFGIVMVSSLAAYAFSRMNFPGKNLLFFMFLAAMMIPLPGSFVPLYVLVNNVRNVLLNAMAASTPFLLKVFPQSVVIGLTSFIEDQFYPRTAYILCMINVGLSFSIYMLKTFFDRMPKELEDAARIDGCSRLGIWRHVALPLAKPAIAVIIIYNALNVWNEYILANLILSSKNLMPLQRGLMVFQGEHITQYPLLMAGMTITVVPILIIYLVMQRFIIKGITAGAVVG</sequence>
<name>A0A410P260_VELA1</name>
<comment type="subcellular location">
    <subcellularLocation>
        <location evidence="1 7">Cell membrane</location>
        <topology evidence="1 7">Multi-pass membrane protein</topology>
    </subcellularLocation>
</comment>
<accession>A0A410P260</accession>
<evidence type="ECO:0000256" key="4">
    <source>
        <dbReference type="ARBA" id="ARBA00022692"/>
    </source>
</evidence>
<evidence type="ECO:0000256" key="7">
    <source>
        <dbReference type="RuleBase" id="RU363032"/>
    </source>
</evidence>